<evidence type="ECO:0000313" key="3">
    <source>
        <dbReference type="EMBL" id="OGL87735.1"/>
    </source>
</evidence>
<feature type="transmembrane region" description="Helical" evidence="1">
    <location>
        <begin position="55"/>
        <end position="75"/>
    </location>
</feature>
<dbReference type="PANTHER" id="PTHR37938:SF1">
    <property type="entry name" value="BLL0215 PROTEIN"/>
    <property type="match status" value="1"/>
</dbReference>
<feature type="transmembrane region" description="Helical" evidence="1">
    <location>
        <begin position="29"/>
        <end position="49"/>
    </location>
</feature>
<dbReference type="Pfam" id="PF03703">
    <property type="entry name" value="bPH_2"/>
    <property type="match status" value="1"/>
</dbReference>
<keyword evidence="1" id="KW-1133">Transmembrane helix</keyword>
<dbReference type="AlphaFoldDB" id="A0A1F7VBA9"/>
<evidence type="ECO:0000313" key="4">
    <source>
        <dbReference type="Proteomes" id="UP000178264"/>
    </source>
</evidence>
<evidence type="ECO:0000256" key="1">
    <source>
        <dbReference type="SAM" id="Phobius"/>
    </source>
</evidence>
<dbReference type="PANTHER" id="PTHR37938">
    <property type="entry name" value="BLL0215 PROTEIN"/>
    <property type="match status" value="1"/>
</dbReference>
<protein>
    <recommendedName>
        <fullName evidence="2">YdbS-like PH domain-containing protein</fullName>
    </recommendedName>
</protein>
<gene>
    <name evidence="3" type="ORF">A3I42_03455</name>
</gene>
<reference evidence="3 4" key="1">
    <citation type="journal article" date="2016" name="Nat. Commun.">
        <title>Thousands of microbial genomes shed light on interconnected biogeochemical processes in an aquifer system.</title>
        <authorList>
            <person name="Anantharaman K."/>
            <person name="Brown C.T."/>
            <person name="Hug L.A."/>
            <person name="Sharon I."/>
            <person name="Castelle C.J."/>
            <person name="Probst A.J."/>
            <person name="Thomas B.C."/>
            <person name="Singh A."/>
            <person name="Wilkins M.J."/>
            <person name="Karaoz U."/>
            <person name="Brodie E.L."/>
            <person name="Williams K.H."/>
            <person name="Hubbard S.S."/>
            <person name="Banfield J.F."/>
        </authorList>
    </citation>
    <scope>NUCLEOTIDE SEQUENCE [LARGE SCALE GENOMIC DNA]</scope>
</reference>
<keyword evidence="1" id="KW-0472">Membrane</keyword>
<comment type="caution">
    <text evidence="3">The sequence shown here is derived from an EMBL/GenBank/DDBJ whole genome shotgun (WGS) entry which is preliminary data.</text>
</comment>
<sequence length="181" mass="20390">MLKYTKFVREDEVLIAVVRRSWWGHMGQMSVVFLLVFITSLLSVSFLGGSTLLKILFFLLAAGTIWRALVLWMSVRYEVLLITDRRIIDVDQRGLFRRTVTDAVYNRITDITWSKSGIKETFTGCGGILITTAGSASAIEIRPVRDPKGVQELIRDVAEAYEHLFNADKRGLHADLPAQTG</sequence>
<feature type="domain" description="YdbS-like PH" evidence="2">
    <location>
        <begin position="82"/>
        <end position="154"/>
    </location>
</feature>
<evidence type="ECO:0000259" key="2">
    <source>
        <dbReference type="Pfam" id="PF03703"/>
    </source>
</evidence>
<proteinExistence type="predicted"/>
<accession>A0A1F7VBA9</accession>
<name>A0A1F7VBA9_9BACT</name>
<dbReference type="InterPro" id="IPR005182">
    <property type="entry name" value="YdbS-like_PH"/>
</dbReference>
<dbReference type="Proteomes" id="UP000178264">
    <property type="component" value="Unassembled WGS sequence"/>
</dbReference>
<dbReference type="EMBL" id="MGER01000062">
    <property type="protein sequence ID" value="OGL87735.1"/>
    <property type="molecule type" value="Genomic_DNA"/>
</dbReference>
<keyword evidence="1" id="KW-0812">Transmembrane</keyword>
<organism evidence="3 4">
    <name type="scientific">Candidatus Uhrbacteria bacterium RIFCSPLOWO2_02_FULL_49_11</name>
    <dbReference type="NCBI Taxonomy" id="1802409"/>
    <lineage>
        <taxon>Bacteria</taxon>
        <taxon>Candidatus Uhriibacteriota</taxon>
    </lineage>
</organism>